<dbReference type="InterPro" id="IPR037244">
    <property type="entry name" value="TSP9_sf"/>
</dbReference>
<dbReference type="Pfam" id="PF11493">
    <property type="entry name" value="TSP9"/>
    <property type="match status" value="1"/>
</dbReference>
<feature type="region of interest" description="Disordered" evidence="1">
    <location>
        <begin position="57"/>
        <end position="102"/>
    </location>
</feature>
<comment type="caution">
    <text evidence="2">The sequence shown here is derived from an EMBL/GenBank/DDBJ whole genome shotgun (WGS) entry which is preliminary data.</text>
</comment>
<proteinExistence type="predicted"/>
<evidence type="ECO:0000256" key="1">
    <source>
        <dbReference type="SAM" id="MobiDB-lite"/>
    </source>
</evidence>
<evidence type="ECO:0008006" key="4">
    <source>
        <dbReference type="Google" id="ProtNLM"/>
    </source>
</evidence>
<feature type="compositionally biased region" description="Low complexity" evidence="1">
    <location>
        <begin position="72"/>
        <end position="88"/>
    </location>
</feature>
<dbReference type="Proteomes" id="UP001418222">
    <property type="component" value="Unassembled WGS sequence"/>
</dbReference>
<evidence type="ECO:0000313" key="3">
    <source>
        <dbReference type="Proteomes" id="UP001418222"/>
    </source>
</evidence>
<dbReference type="PANTHER" id="PTHR36370:SF1">
    <property type="entry name" value="THYLAKOID SOLUBLE PHOSPHOPROTEIN"/>
    <property type="match status" value="1"/>
</dbReference>
<protein>
    <recommendedName>
        <fullName evidence="4">Thylakoid soluble phosphoprotein TSP9</fullName>
    </recommendedName>
</protein>
<dbReference type="PANTHER" id="PTHR36370">
    <property type="entry name" value="THYLAKOID SOLUBLE PHOSPHOPROTEIN"/>
    <property type="match status" value="1"/>
</dbReference>
<dbReference type="AlphaFoldDB" id="A0AAP0BHU3"/>
<sequence length="102" mass="10388">MASLSMAFVAPAAVSVRVYQASVPSKTSGASAEDQKGLLDWIIGGLQKPDQLVETDPVLKKVEEKTGGSGTTGRKSTTSISVSSNKKSNGGGGVFGGLFAKK</sequence>
<feature type="compositionally biased region" description="Basic and acidic residues" evidence="1">
    <location>
        <begin position="57"/>
        <end position="66"/>
    </location>
</feature>
<evidence type="ECO:0000313" key="2">
    <source>
        <dbReference type="EMBL" id="KAK8939232.1"/>
    </source>
</evidence>
<dbReference type="GO" id="GO:0009507">
    <property type="term" value="C:chloroplast"/>
    <property type="evidence" value="ECO:0007669"/>
    <property type="project" value="TreeGrafter"/>
</dbReference>
<gene>
    <name evidence="2" type="ORF">KSP39_PZI011623</name>
</gene>
<dbReference type="SUPFAM" id="SSF144256">
    <property type="entry name" value="TSP9-like"/>
    <property type="match status" value="1"/>
</dbReference>
<reference evidence="2 3" key="1">
    <citation type="journal article" date="2022" name="Nat. Plants">
        <title>Genomes of leafy and leafless Platanthera orchids illuminate the evolution of mycoheterotrophy.</title>
        <authorList>
            <person name="Li M.H."/>
            <person name="Liu K.W."/>
            <person name="Li Z."/>
            <person name="Lu H.C."/>
            <person name="Ye Q.L."/>
            <person name="Zhang D."/>
            <person name="Wang J.Y."/>
            <person name="Li Y.F."/>
            <person name="Zhong Z.M."/>
            <person name="Liu X."/>
            <person name="Yu X."/>
            <person name="Liu D.K."/>
            <person name="Tu X.D."/>
            <person name="Liu B."/>
            <person name="Hao Y."/>
            <person name="Liao X.Y."/>
            <person name="Jiang Y.T."/>
            <person name="Sun W.H."/>
            <person name="Chen J."/>
            <person name="Chen Y.Q."/>
            <person name="Ai Y."/>
            <person name="Zhai J.W."/>
            <person name="Wu S.S."/>
            <person name="Zhou Z."/>
            <person name="Hsiao Y.Y."/>
            <person name="Wu W.L."/>
            <person name="Chen Y.Y."/>
            <person name="Lin Y.F."/>
            <person name="Hsu J.L."/>
            <person name="Li C.Y."/>
            <person name="Wang Z.W."/>
            <person name="Zhao X."/>
            <person name="Zhong W.Y."/>
            <person name="Ma X.K."/>
            <person name="Ma L."/>
            <person name="Huang J."/>
            <person name="Chen G.Z."/>
            <person name="Huang M.Z."/>
            <person name="Huang L."/>
            <person name="Peng D.H."/>
            <person name="Luo Y.B."/>
            <person name="Zou S.Q."/>
            <person name="Chen S.P."/>
            <person name="Lan S."/>
            <person name="Tsai W.C."/>
            <person name="Van de Peer Y."/>
            <person name="Liu Z.J."/>
        </authorList>
    </citation>
    <scope>NUCLEOTIDE SEQUENCE [LARGE SCALE GENOMIC DNA]</scope>
    <source>
        <strain evidence="2">Lor287</strain>
    </source>
</reference>
<accession>A0AAP0BHU3</accession>
<keyword evidence="3" id="KW-1185">Reference proteome</keyword>
<name>A0AAP0BHU3_9ASPA</name>
<organism evidence="2 3">
    <name type="scientific">Platanthera zijinensis</name>
    <dbReference type="NCBI Taxonomy" id="2320716"/>
    <lineage>
        <taxon>Eukaryota</taxon>
        <taxon>Viridiplantae</taxon>
        <taxon>Streptophyta</taxon>
        <taxon>Embryophyta</taxon>
        <taxon>Tracheophyta</taxon>
        <taxon>Spermatophyta</taxon>
        <taxon>Magnoliopsida</taxon>
        <taxon>Liliopsida</taxon>
        <taxon>Asparagales</taxon>
        <taxon>Orchidaceae</taxon>
        <taxon>Orchidoideae</taxon>
        <taxon>Orchideae</taxon>
        <taxon>Orchidinae</taxon>
        <taxon>Platanthera</taxon>
    </lineage>
</organism>
<dbReference type="InterPro" id="IPR021584">
    <property type="entry name" value="TSP9"/>
</dbReference>
<dbReference type="EMBL" id="JBBWWQ010000009">
    <property type="protein sequence ID" value="KAK8939232.1"/>
    <property type="molecule type" value="Genomic_DNA"/>
</dbReference>